<dbReference type="InterPro" id="IPR013820">
    <property type="entry name" value="ATP_PRibTrfase_cat"/>
</dbReference>
<evidence type="ECO:0000256" key="1">
    <source>
        <dbReference type="ARBA" id="ARBA00000915"/>
    </source>
</evidence>
<evidence type="ECO:0000256" key="5">
    <source>
        <dbReference type="ARBA" id="ARBA00011946"/>
    </source>
</evidence>
<proteinExistence type="inferred from homology"/>
<evidence type="ECO:0000256" key="8">
    <source>
        <dbReference type="ARBA" id="ARBA00022676"/>
    </source>
</evidence>
<name>D7BG97_ALLS1</name>
<dbReference type="AlphaFoldDB" id="D7BG97"/>
<dbReference type="EMBL" id="CP002042">
    <property type="protein sequence ID" value="ADH62018.1"/>
    <property type="molecule type" value="Genomic_DNA"/>
</dbReference>
<feature type="domain" description="ATP phosphoribosyltransferase catalytic" evidence="15">
    <location>
        <begin position="55"/>
        <end position="203"/>
    </location>
</feature>
<keyword evidence="8 14" id="KW-0328">Glycosyltransferase</keyword>
<dbReference type="GO" id="GO:0000105">
    <property type="term" value="P:L-histidine biosynthetic process"/>
    <property type="evidence" value="ECO:0007669"/>
    <property type="project" value="UniProtKB-UniRule"/>
</dbReference>
<dbReference type="Proteomes" id="UP000001916">
    <property type="component" value="Chromosome"/>
</dbReference>
<keyword evidence="12 14" id="KW-0368">Histidine biosynthesis</keyword>
<gene>
    <name evidence="14" type="primary">hisG</name>
    <name evidence="16" type="ordered locus">Mesil_0071</name>
</gene>
<evidence type="ECO:0000256" key="12">
    <source>
        <dbReference type="ARBA" id="ARBA00023102"/>
    </source>
</evidence>
<dbReference type="InterPro" id="IPR001348">
    <property type="entry name" value="ATP_PRibTrfase_HisG"/>
</dbReference>
<dbReference type="OrthoDB" id="9801867at2"/>
<keyword evidence="17" id="KW-1185">Reference proteome</keyword>
<evidence type="ECO:0000256" key="3">
    <source>
        <dbReference type="ARBA" id="ARBA00004667"/>
    </source>
</evidence>
<organism evidence="16 17">
    <name type="scientific">Allomeiothermus silvanus (strain ATCC 700542 / DSM 9946 / NBRC 106475 / NCIMB 13440 / VI-R2)</name>
    <name type="common">Thermus silvanus</name>
    <dbReference type="NCBI Taxonomy" id="526227"/>
    <lineage>
        <taxon>Bacteria</taxon>
        <taxon>Thermotogati</taxon>
        <taxon>Deinococcota</taxon>
        <taxon>Deinococci</taxon>
        <taxon>Thermales</taxon>
        <taxon>Thermaceae</taxon>
        <taxon>Allomeiothermus</taxon>
    </lineage>
</organism>
<comment type="subunit">
    <text evidence="14">Heteromultimer composed of HisG and HisZ subunits.</text>
</comment>
<evidence type="ECO:0000256" key="11">
    <source>
        <dbReference type="ARBA" id="ARBA00022840"/>
    </source>
</evidence>
<evidence type="ECO:0000313" key="16">
    <source>
        <dbReference type="EMBL" id="ADH62018.1"/>
    </source>
</evidence>
<dbReference type="GO" id="GO:0003879">
    <property type="term" value="F:ATP phosphoribosyltransferase activity"/>
    <property type="evidence" value="ECO:0007669"/>
    <property type="project" value="UniProtKB-UniRule"/>
</dbReference>
<evidence type="ECO:0000256" key="2">
    <source>
        <dbReference type="ARBA" id="ARBA00004496"/>
    </source>
</evidence>
<dbReference type="STRING" id="526227.Mesil_0071"/>
<protein>
    <recommendedName>
        <fullName evidence="5 14">ATP phosphoribosyltransferase</fullName>
        <shortName evidence="14">ATP-PRT</shortName>
        <shortName evidence="14">ATP-PRTase</shortName>
        <ecNumber evidence="5 14">2.4.2.17</ecNumber>
    </recommendedName>
</protein>
<dbReference type="KEGG" id="msv:Mesil_0071"/>
<dbReference type="GO" id="GO:0005524">
    <property type="term" value="F:ATP binding"/>
    <property type="evidence" value="ECO:0007669"/>
    <property type="project" value="UniProtKB-KW"/>
</dbReference>
<comment type="similarity">
    <text evidence="4 14">Belongs to the ATP phosphoribosyltransferase family. Short subfamily.</text>
</comment>
<keyword evidence="6 14" id="KW-0963">Cytoplasm</keyword>
<accession>D7BG97</accession>
<evidence type="ECO:0000313" key="17">
    <source>
        <dbReference type="Proteomes" id="UP000001916"/>
    </source>
</evidence>
<dbReference type="RefSeq" id="WP_013156626.1">
    <property type="nucleotide sequence ID" value="NC_014212.1"/>
</dbReference>
<sequence length="206" mass="22468">MIRGRYSLVLALPKGRNFEDGYSALQKAGLELPKVKGDRTMIHGREGGIAILELRNADVPLYVDLGIADAGVVGKDVLLESGRDVYEPVDLRTGVCRLSLIRHPESTGPIRRIATKYPNFTTRVMRERGWVADVLELAGNVELAAVTGLADAVVDVVQTGASIRAAGLKELEVLAHSSARLIVNRQALKLKSELLRPLITKLREQV</sequence>
<comment type="pathway">
    <text evidence="3 14">Amino-acid biosynthesis; L-histidine biosynthesis; L-histidine from 5-phospho-alpha-D-ribose 1-diphosphate: step 1/9.</text>
</comment>
<evidence type="ECO:0000256" key="14">
    <source>
        <dbReference type="HAMAP-Rule" id="MF_01018"/>
    </source>
</evidence>
<evidence type="ECO:0000256" key="10">
    <source>
        <dbReference type="ARBA" id="ARBA00022741"/>
    </source>
</evidence>
<reference evidence="16 17" key="1">
    <citation type="journal article" date="2010" name="Stand. Genomic Sci.">
        <title>Complete genome sequence of Meiothermus silvanus type strain (VI-R2).</title>
        <authorList>
            <person name="Sikorski J."/>
            <person name="Tindall B.J."/>
            <person name="Lowry S."/>
            <person name="Lucas S."/>
            <person name="Nolan M."/>
            <person name="Copeland A."/>
            <person name="Glavina Del Rio T."/>
            <person name="Tice H."/>
            <person name="Cheng J.F."/>
            <person name="Han C."/>
            <person name="Pitluck S."/>
            <person name="Liolios K."/>
            <person name="Ivanova N."/>
            <person name="Mavromatis K."/>
            <person name="Mikhailova N."/>
            <person name="Pati A."/>
            <person name="Goodwin L."/>
            <person name="Chen A."/>
            <person name="Palaniappan K."/>
            <person name="Land M."/>
            <person name="Hauser L."/>
            <person name="Chang Y.J."/>
            <person name="Jeffries C.D."/>
            <person name="Rohde M."/>
            <person name="Goker M."/>
            <person name="Woyke T."/>
            <person name="Bristow J."/>
            <person name="Eisen J.A."/>
            <person name="Markowitz V."/>
            <person name="Hugenholtz P."/>
            <person name="Kyrpides N.C."/>
            <person name="Klenk H.P."/>
            <person name="Lapidus A."/>
        </authorList>
    </citation>
    <scope>NUCLEOTIDE SEQUENCE [LARGE SCALE GENOMIC DNA]</scope>
    <source>
        <strain evidence="17">ATCC 700542 / DSM 9946 / VI-R2</strain>
    </source>
</reference>
<dbReference type="Gene3D" id="3.40.190.10">
    <property type="entry name" value="Periplasmic binding protein-like II"/>
    <property type="match status" value="2"/>
</dbReference>
<comment type="subcellular location">
    <subcellularLocation>
        <location evidence="2 14">Cytoplasm</location>
    </subcellularLocation>
</comment>
<dbReference type="SUPFAM" id="SSF53850">
    <property type="entry name" value="Periplasmic binding protein-like II"/>
    <property type="match status" value="1"/>
</dbReference>
<keyword evidence="7 14" id="KW-0028">Amino-acid biosynthesis</keyword>
<keyword evidence="11 14" id="KW-0067">ATP-binding</keyword>
<dbReference type="HOGENOM" id="CLU_038115_2_0_0"/>
<evidence type="ECO:0000259" key="15">
    <source>
        <dbReference type="Pfam" id="PF01634"/>
    </source>
</evidence>
<dbReference type="PANTHER" id="PTHR21403:SF8">
    <property type="entry name" value="ATP PHOSPHORIBOSYLTRANSFERASE"/>
    <property type="match status" value="1"/>
</dbReference>
<evidence type="ECO:0000256" key="9">
    <source>
        <dbReference type="ARBA" id="ARBA00022679"/>
    </source>
</evidence>
<comment type="function">
    <text evidence="13 14">Catalyzes the condensation of ATP and 5-phosphoribose 1-diphosphate to form N'-(5'-phosphoribosyl)-ATP (PR-ATP). Has a crucial role in the pathway because the rate of histidine biosynthesis seems to be controlled primarily by regulation of HisG enzymatic activity.</text>
</comment>
<dbReference type="UniPathway" id="UPA00031">
    <property type="reaction ID" value="UER00006"/>
</dbReference>
<dbReference type="eggNOG" id="COG0040">
    <property type="taxonomic scope" value="Bacteria"/>
</dbReference>
<evidence type="ECO:0000256" key="4">
    <source>
        <dbReference type="ARBA" id="ARBA00009489"/>
    </source>
</evidence>
<comment type="catalytic activity">
    <reaction evidence="1 14">
        <text>1-(5-phospho-beta-D-ribosyl)-ATP + diphosphate = 5-phospho-alpha-D-ribose 1-diphosphate + ATP</text>
        <dbReference type="Rhea" id="RHEA:18473"/>
        <dbReference type="ChEBI" id="CHEBI:30616"/>
        <dbReference type="ChEBI" id="CHEBI:33019"/>
        <dbReference type="ChEBI" id="CHEBI:58017"/>
        <dbReference type="ChEBI" id="CHEBI:73183"/>
        <dbReference type="EC" id="2.4.2.17"/>
    </reaction>
</comment>
<keyword evidence="10 14" id="KW-0547">Nucleotide-binding</keyword>
<dbReference type="CDD" id="cd13595">
    <property type="entry name" value="PBP2_HisGs"/>
    <property type="match status" value="1"/>
</dbReference>
<evidence type="ECO:0000256" key="6">
    <source>
        <dbReference type="ARBA" id="ARBA00022490"/>
    </source>
</evidence>
<dbReference type="Pfam" id="PF01634">
    <property type="entry name" value="HisG"/>
    <property type="match status" value="1"/>
</dbReference>
<evidence type="ECO:0000256" key="13">
    <source>
        <dbReference type="ARBA" id="ARBA00024861"/>
    </source>
</evidence>
<comment type="domain">
    <text evidence="14">Lacks the C-terminal regulatory region which is replaced by HisZ.</text>
</comment>
<dbReference type="EC" id="2.4.2.17" evidence="5 14"/>
<dbReference type="InterPro" id="IPR024893">
    <property type="entry name" value="ATP_PRibTrfase_HisG_short"/>
</dbReference>
<evidence type="ECO:0000256" key="7">
    <source>
        <dbReference type="ARBA" id="ARBA00022605"/>
    </source>
</evidence>
<dbReference type="HAMAP" id="MF_01018">
    <property type="entry name" value="HisG_Short"/>
    <property type="match status" value="1"/>
</dbReference>
<dbReference type="GO" id="GO:0005737">
    <property type="term" value="C:cytoplasm"/>
    <property type="evidence" value="ECO:0007669"/>
    <property type="project" value="UniProtKB-SubCell"/>
</dbReference>
<keyword evidence="9 14" id="KW-0808">Transferase</keyword>
<dbReference type="PANTHER" id="PTHR21403">
    <property type="entry name" value="ATP PHOSPHORIBOSYLTRANSFERASE ATP-PRTASE"/>
    <property type="match status" value="1"/>
</dbReference>
<dbReference type="NCBIfam" id="TIGR00070">
    <property type="entry name" value="hisG"/>
    <property type="match status" value="1"/>
</dbReference>